<gene>
    <name evidence="2" type="ORF">METZ01_LOCUS312135</name>
</gene>
<keyword evidence="1" id="KW-0812">Transmembrane</keyword>
<sequence length="231" mass="24576">WVAFGRERVTTDFRRLVESQDTSVLKGTLRHRDLWIGGLGFVGATTAWSAFLSFFPTMMLNDHYVSLRWSGSILALGIFVGGISGLGFGWAVTVTNKGNPILVGLGALMAASFTAMTLTGSIPILIVLTFLNGIAWGFWPILYSVPFHLPGIRPRELAMGIAFIMMMSSIGTTLGPLLTGLLQEATGDLRLSLLLVSIGPLSVSGAGMFLKATSPPKREAVTAAAAQTSDN</sequence>
<organism evidence="2">
    <name type="scientific">marine metagenome</name>
    <dbReference type="NCBI Taxonomy" id="408172"/>
    <lineage>
        <taxon>unclassified sequences</taxon>
        <taxon>metagenomes</taxon>
        <taxon>ecological metagenomes</taxon>
    </lineage>
</organism>
<feature type="transmembrane region" description="Helical" evidence="1">
    <location>
        <begin position="191"/>
        <end position="210"/>
    </location>
</feature>
<dbReference type="Gene3D" id="1.20.1250.20">
    <property type="entry name" value="MFS general substrate transporter like domains"/>
    <property type="match status" value="1"/>
</dbReference>
<feature type="transmembrane region" description="Helical" evidence="1">
    <location>
        <begin position="124"/>
        <end position="145"/>
    </location>
</feature>
<protein>
    <recommendedName>
        <fullName evidence="3">Major facilitator superfamily (MFS) profile domain-containing protein</fullName>
    </recommendedName>
</protein>
<name>A0A382NI79_9ZZZZ</name>
<reference evidence="2" key="1">
    <citation type="submission" date="2018-05" db="EMBL/GenBank/DDBJ databases">
        <authorList>
            <person name="Lanie J.A."/>
            <person name="Ng W.-L."/>
            <person name="Kazmierczak K.M."/>
            <person name="Andrzejewski T.M."/>
            <person name="Davidsen T.M."/>
            <person name="Wayne K.J."/>
            <person name="Tettelin H."/>
            <person name="Glass J.I."/>
            <person name="Rusch D."/>
            <person name="Podicherti R."/>
            <person name="Tsui H.-C.T."/>
            <person name="Winkler M.E."/>
        </authorList>
    </citation>
    <scope>NUCLEOTIDE SEQUENCE</scope>
</reference>
<feature type="transmembrane region" description="Helical" evidence="1">
    <location>
        <begin position="101"/>
        <end position="118"/>
    </location>
</feature>
<dbReference type="AlphaFoldDB" id="A0A382NI79"/>
<dbReference type="EMBL" id="UINC01099764">
    <property type="protein sequence ID" value="SVC59281.1"/>
    <property type="molecule type" value="Genomic_DNA"/>
</dbReference>
<accession>A0A382NI79</accession>
<dbReference type="SUPFAM" id="SSF103473">
    <property type="entry name" value="MFS general substrate transporter"/>
    <property type="match status" value="1"/>
</dbReference>
<feature type="transmembrane region" description="Helical" evidence="1">
    <location>
        <begin position="67"/>
        <end position="89"/>
    </location>
</feature>
<keyword evidence="1" id="KW-0472">Membrane</keyword>
<evidence type="ECO:0008006" key="3">
    <source>
        <dbReference type="Google" id="ProtNLM"/>
    </source>
</evidence>
<feature type="non-terminal residue" evidence="2">
    <location>
        <position position="1"/>
    </location>
</feature>
<dbReference type="InterPro" id="IPR036259">
    <property type="entry name" value="MFS_trans_sf"/>
</dbReference>
<feature type="transmembrane region" description="Helical" evidence="1">
    <location>
        <begin position="157"/>
        <end position="179"/>
    </location>
</feature>
<evidence type="ECO:0000256" key="1">
    <source>
        <dbReference type="SAM" id="Phobius"/>
    </source>
</evidence>
<feature type="transmembrane region" description="Helical" evidence="1">
    <location>
        <begin position="34"/>
        <end position="55"/>
    </location>
</feature>
<proteinExistence type="predicted"/>
<keyword evidence="1" id="KW-1133">Transmembrane helix</keyword>
<evidence type="ECO:0000313" key="2">
    <source>
        <dbReference type="EMBL" id="SVC59281.1"/>
    </source>
</evidence>